<reference evidence="2 3" key="1">
    <citation type="submission" date="2024-03" db="EMBL/GenBank/DDBJ databases">
        <title>Actinomycetospora sp. OC33-EN06, a novel actinomycete isolated from wild orchid (Aerides multiflora).</title>
        <authorList>
            <person name="Suriyachadkun C."/>
        </authorList>
    </citation>
    <scope>NUCLEOTIDE SEQUENCE [LARGE SCALE GENOMIC DNA]</scope>
    <source>
        <strain evidence="2 3">OC33-EN06</strain>
    </source>
</reference>
<dbReference type="InterPro" id="IPR053146">
    <property type="entry name" value="QDO-like"/>
</dbReference>
<dbReference type="EMBL" id="JBBEGL010000001">
    <property type="protein sequence ID" value="MEJ2884856.1"/>
    <property type="molecule type" value="Genomic_DNA"/>
</dbReference>
<dbReference type="SUPFAM" id="SSF51182">
    <property type="entry name" value="RmlC-like cupins"/>
    <property type="match status" value="1"/>
</dbReference>
<proteinExistence type="predicted"/>
<dbReference type="InterPro" id="IPR013096">
    <property type="entry name" value="Cupin_2"/>
</dbReference>
<gene>
    <name evidence="2" type="ORF">WCD41_00225</name>
</gene>
<name>A0ABU8MXK6_9PSEU</name>
<organism evidence="2 3">
    <name type="scientific">Actinomycetospora aeridis</name>
    <dbReference type="NCBI Taxonomy" id="3129231"/>
    <lineage>
        <taxon>Bacteria</taxon>
        <taxon>Bacillati</taxon>
        <taxon>Actinomycetota</taxon>
        <taxon>Actinomycetes</taxon>
        <taxon>Pseudonocardiales</taxon>
        <taxon>Pseudonocardiaceae</taxon>
        <taxon>Actinomycetospora</taxon>
    </lineage>
</organism>
<dbReference type="InterPro" id="IPR011051">
    <property type="entry name" value="RmlC_Cupin_sf"/>
</dbReference>
<dbReference type="Gene3D" id="2.60.120.10">
    <property type="entry name" value="Jelly Rolls"/>
    <property type="match status" value="1"/>
</dbReference>
<sequence length="141" mass="14666">MSAQTLDTFPLMGARATVLASGDLTADAWEALQLDLAPGARSPRHTLDADKLFAVVAGTVTIEVGDETREVDGGPVWIPAGTPHCYRNTSDAPARMLVVVTGRSQVEFLRGMSRLTADGPPDPAAVAEHTAAFGVAILPAS</sequence>
<keyword evidence="3" id="KW-1185">Reference proteome</keyword>
<accession>A0ABU8MXK6</accession>
<evidence type="ECO:0000259" key="1">
    <source>
        <dbReference type="Pfam" id="PF07883"/>
    </source>
</evidence>
<comment type="caution">
    <text evidence="2">The sequence shown here is derived from an EMBL/GenBank/DDBJ whole genome shotgun (WGS) entry which is preliminary data.</text>
</comment>
<evidence type="ECO:0000313" key="3">
    <source>
        <dbReference type="Proteomes" id="UP001370100"/>
    </source>
</evidence>
<dbReference type="PANTHER" id="PTHR36440:SF1">
    <property type="entry name" value="PUTATIVE (AFU_ORTHOLOGUE AFUA_8G07350)-RELATED"/>
    <property type="match status" value="1"/>
</dbReference>
<dbReference type="RefSeq" id="WP_337711358.1">
    <property type="nucleotide sequence ID" value="NZ_JBBEGL010000001.1"/>
</dbReference>
<dbReference type="PANTHER" id="PTHR36440">
    <property type="entry name" value="PUTATIVE (AFU_ORTHOLOGUE AFUA_8G07350)-RELATED"/>
    <property type="match status" value="1"/>
</dbReference>
<dbReference type="Pfam" id="PF07883">
    <property type="entry name" value="Cupin_2"/>
    <property type="match status" value="1"/>
</dbReference>
<evidence type="ECO:0000313" key="2">
    <source>
        <dbReference type="EMBL" id="MEJ2884856.1"/>
    </source>
</evidence>
<feature type="domain" description="Cupin type-2" evidence="1">
    <location>
        <begin position="35"/>
        <end position="100"/>
    </location>
</feature>
<dbReference type="InterPro" id="IPR014710">
    <property type="entry name" value="RmlC-like_jellyroll"/>
</dbReference>
<protein>
    <submittedName>
        <fullName evidence="2">Cupin domain-containing protein</fullName>
    </submittedName>
</protein>
<dbReference type="Proteomes" id="UP001370100">
    <property type="component" value="Unassembled WGS sequence"/>
</dbReference>